<feature type="chain" id="PRO_5035831264" description="Secreted protein" evidence="1">
    <location>
        <begin position="25"/>
        <end position="114"/>
    </location>
</feature>
<protein>
    <recommendedName>
        <fullName evidence="4">Secreted protein</fullName>
    </recommendedName>
</protein>
<dbReference type="Proteomes" id="UP000822688">
    <property type="component" value="Chromosome 4"/>
</dbReference>
<evidence type="ECO:0000313" key="2">
    <source>
        <dbReference type="EMBL" id="KAG0581071.1"/>
    </source>
</evidence>
<dbReference type="EMBL" id="CM026424">
    <property type="protein sequence ID" value="KAG0581071.1"/>
    <property type="molecule type" value="Genomic_DNA"/>
</dbReference>
<reference evidence="2" key="1">
    <citation type="submission" date="2020-06" db="EMBL/GenBank/DDBJ databases">
        <title>WGS assembly of Ceratodon purpureus strain R40.</title>
        <authorList>
            <person name="Carey S.B."/>
            <person name="Jenkins J."/>
            <person name="Shu S."/>
            <person name="Lovell J.T."/>
            <person name="Sreedasyam A."/>
            <person name="Maumus F."/>
            <person name="Tiley G.P."/>
            <person name="Fernandez-Pozo N."/>
            <person name="Barry K."/>
            <person name="Chen C."/>
            <person name="Wang M."/>
            <person name="Lipzen A."/>
            <person name="Daum C."/>
            <person name="Saski C.A."/>
            <person name="Payton A.C."/>
            <person name="Mcbreen J.C."/>
            <person name="Conrad R.E."/>
            <person name="Kollar L.M."/>
            <person name="Olsson S."/>
            <person name="Huttunen S."/>
            <person name="Landis J.B."/>
            <person name="Wickett N.J."/>
            <person name="Johnson M.G."/>
            <person name="Rensing S.A."/>
            <person name="Grimwood J."/>
            <person name="Schmutz J."/>
            <person name="Mcdaniel S.F."/>
        </authorList>
    </citation>
    <scope>NUCLEOTIDE SEQUENCE</scope>
    <source>
        <strain evidence="2">R40</strain>
    </source>
</reference>
<evidence type="ECO:0008006" key="4">
    <source>
        <dbReference type="Google" id="ProtNLM"/>
    </source>
</evidence>
<accession>A0A8T0IDX7</accession>
<keyword evidence="3" id="KW-1185">Reference proteome</keyword>
<gene>
    <name evidence="2" type="ORF">KC19_4G222600</name>
</gene>
<comment type="caution">
    <text evidence="2">The sequence shown here is derived from an EMBL/GenBank/DDBJ whole genome shotgun (WGS) entry which is preliminary data.</text>
</comment>
<feature type="signal peptide" evidence="1">
    <location>
        <begin position="1"/>
        <end position="24"/>
    </location>
</feature>
<organism evidence="2 3">
    <name type="scientific">Ceratodon purpureus</name>
    <name type="common">Fire moss</name>
    <name type="synonym">Dicranum purpureum</name>
    <dbReference type="NCBI Taxonomy" id="3225"/>
    <lineage>
        <taxon>Eukaryota</taxon>
        <taxon>Viridiplantae</taxon>
        <taxon>Streptophyta</taxon>
        <taxon>Embryophyta</taxon>
        <taxon>Bryophyta</taxon>
        <taxon>Bryophytina</taxon>
        <taxon>Bryopsida</taxon>
        <taxon>Dicranidae</taxon>
        <taxon>Pseudoditrichales</taxon>
        <taxon>Ditrichaceae</taxon>
        <taxon>Ceratodon</taxon>
    </lineage>
</organism>
<proteinExistence type="predicted"/>
<keyword evidence="1" id="KW-0732">Signal</keyword>
<dbReference type="AlphaFoldDB" id="A0A8T0IDX7"/>
<evidence type="ECO:0000313" key="3">
    <source>
        <dbReference type="Proteomes" id="UP000822688"/>
    </source>
</evidence>
<evidence type="ECO:0000256" key="1">
    <source>
        <dbReference type="SAM" id="SignalP"/>
    </source>
</evidence>
<name>A0A8T0IDX7_CERPU</name>
<sequence>MAKVAAAMILAMALYTIMAAQVGAVDIVGYTSSTGCSGEVNTRFPAHPDGACAPFASPKAGSVLFTGLTNCKEGIVYNVDCADIINRKTGPPSSVCFVGGGFTSAKWRTIPGCV</sequence>